<feature type="domain" description="YopX protein" evidence="1">
    <location>
        <begin position="30"/>
        <end position="110"/>
    </location>
</feature>
<sequence length="110" mass="13432">MREIKFRAWNKIVKEEMRYNILNIGNFDKKYWEITEFTGLKDKNGKEIYEGDIVKAFYENEEEYGLVFWNKEIAGFDVEGKKWKSVENLYCSWKYYEVIGNKFENQELLK</sequence>
<comment type="caution">
    <text evidence="2">The sequence shown here is derived from an EMBL/GenBank/DDBJ whole genome shotgun (WGS) entry which is preliminary data.</text>
</comment>
<organism evidence="2">
    <name type="scientific">marine sediment metagenome</name>
    <dbReference type="NCBI Taxonomy" id="412755"/>
    <lineage>
        <taxon>unclassified sequences</taxon>
        <taxon>metagenomes</taxon>
        <taxon>ecological metagenomes</taxon>
    </lineage>
</organism>
<accession>A0A0F9D428</accession>
<reference evidence="2" key="1">
    <citation type="journal article" date="2015" name="Nature">
        <title>Complex archaea that bridge the gap between prokaryotes and eukaryotes.</title>
        <authorList>
            <person name="Spang A."/>
            <person name="Saw J.H."/>
            <person name="Jorgensen S.L."/>
            <person name="Zaremba-Niedzwiedzka K."/>
            <person name="Martijn J."/>
            <person name="Lind A.E."/>
            <person name="van Eijk R."/>
            <person name="Schleper C."/>
            <person name="Guy L."/>
            <person name="Ettema T.J."/>
        </authorList>
    </citation>
    <scope>NUCLEOTIDE SEQUENCE</scope>
</reference>
<dbReference type="InterPro" id="IPR023385">
    <property type="entry name" value="YopX-like_C"/>
</dbReference>
<evidence type="ECO:0000259" key="1">
    <source>
        <dbReference type="Pfam" id="PF09643"/>
    </source>
</evidence>
<dbReference type="EMBL" id="LAZR01033320">
    <property type="protein sequence ID" value="KKL48436.1"/>
    <property type="molecule type" value="Genomic_DNA"/>
</dbReference>
<dbReference type="Pfam" id="PF09643">
    <property type="entry name" value="YopX"/>
    <property type="match status" value="1"/>
</dbReference>
<proteinExistence type="predicted"/>
<protein>
    <recommendedName>
        <fullName evidence="1">YopX protein domain-containing protein</fullName>
    </recommendedName>
</protein>
<dbReference type="Gene3D" id="2.30.30.290">
    <property type="entry name" value="YopX-like domains"/>
    <property type="match status" value="1"/>
</dbReference>
<dbReference type="InterPro" id="IPR019096">
    <property type="entry name" value="YopX_protein"/>
</dbReference>
<name>A0A0F9D428_9ZZZZ</name>
<gene>
    <name evidence="2" type="ORF">LCGC14_2325540</name>
</gene>
<dbReference type="AlphaFoldDB" id="A0A0F9D428"/>
<evidence type="ECO:0000313" key="2">
    <source>
        <dbReference type="EMBL" id="KKL48436.1"/>
    </source>
</evidence>
<dbReference type="SUPFAM" id="SSF159006">
    <property type="entry name" value="YopX-like"/>
    <property type="match status" value="1"/>
</dbReference>